<dbReference type="AlphaFoldDB" id="A0A381XUT2"/>
<protein>
    <submittedName>
        <fullName evidence="1">Uncharacterized protein</fullName>
    </submittedName>
</protein>
<accession>A0A381XUT2</accession>
<dbReference type="EMBL" id="UINC01016382">
    <property type="protein sequence ID" value="SVA68242.1"/>
    <property type="molecule type" value="Genomic_DNA"/>
</dbReference>
<evidence type="ECO:0000313" key="1">
    <source>
        <dbReference type="EMBL" id="SVA68242.1"/>
    </source>
</evidence>
<organism evidence="1">
    <name type="scientific">marine metagenome</name>
    <dbReference type="NCBI Taxonomy" id="408172"/>
    <lineage>
        <taxon>unclassified sequences</taxon>
        <taxon>metagenomes</taxon>
        <taxon>ecological metagenomes</taxon>
    </lineage>
</organism>
<sequence>MILIEEEGTEFNVNSSYENQDEIDRVVLGSDSCWNKSKERPIEIATKHKGLSGDDQALILNTTSKCLLGI</sequence>
<name>A0A381XUT2_9ZZZZ</name>
<reference evidence="1" key="1">
    <citation type="submission" date="2018-05" db="EMBL/GenBank/DDBJ databases">
        <authorList>
            <person name="Lanie J.A."/>
            <person name="Ng W.-L."/>
            <person name="Kazmierczak K.M."/>
            <person name="Andrzejewski T.M."/>
            <person name="Davidsen T.M."/>
            <person name="Wayne K.J."/>
            <person name="Tettelin H."/>
            <person name="Glass J.I."/>
            <person name="Rusch D."/>
            <person name="Podicherti R."/>
            <person name="Tsui H.-C.T."/>
            <person name="Winkler M.E."/>
        </authorList>
    </citation>
    <scope>NUCLEOTIDE SEQUENCE</scope>
</reference>
<proteinExistence type="predicted"/>
<gene>
    <name evidence="1" type="ORF">METZ01_LOCUS121096</name>
</gene>